<comment type="caution">
    <text evidence="1">The sequence shown here is derived from an EMBL/GenBank/DDBJ whole genome shotgun (WGS) entry which is preliminary data.</text>
</comment>
<dbReference type="EMBL" id="JBCEZU010000089">
    <property type="protein sequence ID" value="KAK9531959.1"/>
    <property type="molecule type" value="Genomic_DNA"/>
</dbReference>
<organism evidence="1 2">
    <name type="scientific">Zoarces viviparus</name>
    <name type="common">Viviparous eelpout</name>
    <name type="synonym">Blennius viviparus</name>
    <dbReference type="NCBI Taxonomy" id="48416"/>
    <lineage>
        <taxon>Eukaryota</taxon>
        <taxon>Metazoa</taxon>
        <taxon>Chordata</taxon>
        <taxon>Craniata</taxon>
        <taxon>Vertebrata</taxon>
        <taxon>Euteleostomi</taxon>
        <taxon>Actinopterygii</taxon>
        <taxon>Neopterygii</taxon>
        <taxon>Teleostei</taxon>
        <taxon>Neoteleostei</taxon>
        <taxon>Acanthomorphata</taxon>
        <taxon>Eupercaria</taxon>
        <taxon>Perciformes</taxon>
        <taxon>Cottioidei</taxon>
        <taxon>Zoarcales</taxon>
        <taxon>Zoarcidae</taxon>
        <taxon>Zoarcinae</taxon>
        <taxon>Zoarces</taxon>
    </lineage>
</organism>
<evidence type="ECO:0000313" key="1">
    <source>
        <dbReference type="EMBL" id="KAK9531959.1"/>
    </source>
</evidence>
<protein>
    <submittedName>
        <fullName evidence="1">Uncharacterized protein</fullName>
    </submittedName>
</protein>
<proteinExistence type="predicted"/>
<accession>A0AAW1FAK1</accession>
<evidence type="ECO:0000313" key="2">
    <source>
        <dbReference type="Proteomes" id="UP001488805"/>
    </source>
</evidence>
<gene>
    <name evidence="1" type="ORF">VZT92_011345</name>
</gene>
<dbReference type="AlphaFoldDB" id="A0AAW1FAK1"/>
<reference evidence="1 2" key="1">
    <citation type="journal article" date="2024" name="Genome Biol. Evol.">
        <title>Chromosome-level genome assembly of the viviparous eelpout Zoarces viviparus.</title>
        <authorList>
            <person name="Fuhrmann N."/>
            <person name="Brasseur M.V."/>
            <person name="Bakowski C.E."/>
            <person name="Podsiadlowski L."/>
            <person name="Prost S."/>
            <person name="Krehenwinkel H."/>
            <person name="Mayer C."/>
        </authorList>
    </citation>
    <scope>NUCLEOTIDE SEQUENCE [LARGE SCALE GENOMIC DNA]</scope>
    <source>
        <strain evidence="1">NO-MEL_2022_Ind0_liver</strain>
    </source>
</reference>
<sequence length="106" mass="11574">MTPSVEQTQMFPDVTGWLPYRHRLTSPQVWPTAAVSWCSGRNGSEQQQPLQPLRSSAISLVELVGDLRGNLSLVRGSLEGHQAQTLGQIADPQLCDQEMSFPLTGG</sequence>
<dbReference type="Proteomes" id="UP001488805">
    <property type="component" value="Unassembled WGS sequence"/>
</dbReference>
<name>A0AAW1FAK1_ZOAVI</name>
<keyword evidence="2" id="KW-1185">Reference proteome</keyword>